<gene>
    <name evidence="2" type="ORF">CH376_22775</name>
    <name evidence="1" type="ORF">CH380_17335</name>
</gene>
<reference evidence="3 4" key="1">
    <citation type="submission" date="2017-07" db="EMBL/GenBank/DDBJ databases">
        <title>Leptospira spp. isolated from tropical soils.</title>
        <authorList>
            <person name="Thibeaux R."/>
            <person name="Iraola G."/>
            <person name="Ferres I."/>
            <person name="Bierque E."/>
            <person name="Girault D."/>
            <person name="Soupe-Gilbert M.-E."/>
            <person name="Picardeau M."/>
            <person name="Goarant C."/>
        </authorList>
    </citation>
    <scope>NUCLEOTIDE SEQUENCE [LARGE SCALE GENOMIC DNA]</scope>
    <source>
        <strain evidence="1 4">FH2-B-C1</strain>
        <strain evidence="2 3">FH2-B-D1</strain>
    </source>
</reference>
<accession>A0A2M9YKD0</accession>
<dbReference type="AlphaFoldDB" id="A0A2M9YKD0"/>
<keyword evidence="3" id="KW-1185">Reference proteome</keyword>
<sequence length="67" mass="7739">MFPILKNSEFVRELSKTAHKTLSDRNKSDGVPTDSVPLAFYKLSNGRLLFNFYGSSHILRNLISRFY</sequence>
<dbReference type="Proteomes" id="UP000232188">
    <property type="component" value="Unassembled WGS sequence"/>
</dbReference>
<name>A0A2M9YKD0_9LEPT</name>
<evidence type="ECO:0000313" key="3">
    <source>
        <dbReference type="Proteomes" id="UP000232149"/>
    </source>
</evidence>
<comment type="caution">
    <text evidence="1">The sequence shown here is derived from an EMBL/GenBank/DDBJ whole genome shotgun (WGS) entry which is preliminary data.</text>
</comment>
<organism evidence="1 4">
    <name type="scientific">Leptospira adleri</name>
    <dbReference type="NCBI Taxonomy" id="2023186"/>
    <lineage>
        <taxon>Bacteria</taxon>
        <taxon>Pseudomonadati</taxon>
        <taxon>Spirochaetota</taxon>
        <taxon>Spirochaetia</taxon>
        <taxon>Leptospirales</taxon>
        <taxon>Leptospiraceae</taxon>
        <taxon>Leptospira</taxon>
    </lineage>
</organism>
<dbReference type="Proteomes" id="UP000232149">
    <property type="component" value="Unassembled WGS sequence"/>
</dbReference>
<proteinExistence type="predicted"/>
<evidence type="ECO:0000313" key="4">
    <source>
        <dbReference type="Proteomes" id="UP000232188"/>
    </source>
</evidence>
<evidence type="ECO:0000313" key="2">
    <source>
        <dbReference type="EMBL" id="PJZ59607.1"/>
    </source>
</evidence>
<dbReference type="EMBL" id="NPDU01000111">
    <property type="protein sequence ID" value="PJZ59607.1"/>
    <property type="molecule type" value="Genomic_DNA"/>
</dbReference>
<dbReference type="EMBL" id="NPDV01000017">
    <property type="protein sequence ID" value="PJZ51992.1"/>
    <property type="molecule type" value="Genomic_DNA"/>
</dbReference>
<protein>
    <submittedName>
        <fullName evidence="1">Uncharacterized protein</fullName>
    </submittedName>
</protein>
<evidence type="ECO:0000313" key="1">
    <source>
        <dbReference type="EMBL" id="PJZ51992.1"/>
    </source>
</evidence>